<name>A0ABW5J647_9BACT</name>
<keyword evidence="3" id="KW-1185">Reference proteome</keyword>
<gene>
    <name evidence="2" type="ORF">ACFSR2_09005</name>
</gene>
<evidence type="ECO:0000313" key="3">
    <source>
        <dbReference type="Proteomes" id="UP001597510"/>
    </source>
</evidence>
<evidence type="ECO:0000256" key="1">
    <source>
        <dbReference type="SAM" id="Phobius"/>
    </source>
</evidence>
<accession>A0ABW5J647</accession>
<keyword evidence="1" id="KW-1133">Transmembrane helix</keyword>
<feature type="transmembrane region" description="Helical" evidence="1">
    <location>
        <begin position="78"/>
        <end position="97"/>
    </location>
</feature>
<feature type="transmembrane region" description="Helical" evidence="1">
    <location>
        <begin position="12"/>
        <end position="34"/>
    </location>
</feature>
<proteinExistence type="predicted"/>
<dbReference type="Proteomes" id="UP001597510">
    <property type="component" value="Unassembled WGS sequence"/>
</dbReference>
<keyword evidence="1" id="KW-0472">Membrane</keyword>
<organism evidence="2 3">
    <name type="scientific">Emticicia soli</name>
    <dbReference type="NCBI Taxonomy" id="2027878"/>
    <lineage>
        <taxon>Bacteria</taxon>
        <taxon>Pseudomonadati</taxon>
        <taxon>Bacteroidota</taxon>
        <taxon>Cytophagia</taxon>
        <taxon>Cytophagales</taxon>
        <taxon>Leadbetterellaceae</taxon>
        <taxon>Emticicia</taxon>
    </lineage>
</organism>
<feature type="transmembrane region" description="Helical" evidence="1">
    <location>
        <begin position="40"/>
        <end position="58"/>
    </location>
</feature>
<comment type="caution">
    <text evidence="2">The sequence shown here is derived from an EMBL/GenBank/DDBJ whole genome shotgun (WGS) entry which is preliminary data.</text>
</comment>
<keyword evidence="1" id="KW-0812">Transmembrane</keyword>
<sequence>MVRIKTQALWIYYKSICPFTLLVSFGLFYTYHQFHDGKSLFIFSKLLTLILTAIMLKFYHRVDEFPFYENLGIKQNRLIVLMLGFDFAIFIIILNLLDLL</sequence>
<protein>
    <submittedName>
        <fullName evidence="2">Uncharacterized protein</fullName>
    </submittedName>
</protein>
<evidence type="ECO:0000313" key="2">
    <source>
        <dbReference type="EMBL" id="MFD2521019.1"/>
    </source>
</evidence>
<reference evidence="3" key="1">
    <citation type="journal article" date="2019" name="Int. J. Syst. Evol. Microbiol.">
        <title>The Global Catalogue of Microorganisms (GCM) 10K type strain sequencing project: providing services to taxonomists for standard genome sequencing and annotation.</title>
        <authorList>
            <consortium name="The Broad Institute Genomics Platform"/>
            <consortium name="The Broad Institute Genome Sequencing Center for Infectious Disease"/>
            <person name="Wu L."/>
            <person name="Ma J."/>
        </authorList>
    </citation>
    <scope>NUCLEOTIDE SEQUENCE [LARGE SCALE GENOMIC DNA]</scope>
    <source>
        <strain evidence="3">KCTC 52344</strain>
    </source>
</reference>
<dbReference type="EMBL" id="JBHULC010000008">
    <property type="protein sequence ID" value="MFD2521019.1"/>
    <property type="molecule type" value="Genomic_DNA"/>
</dbReference>